<protein>
    <recommendedName>
        <fullName evidence="3">FAS1 domain-containing protein</fullName>
    </recommendedName>
</protein>
<name>A0ABR4NNU7_9SACH</name>
<evidence type="ECO:0000256" key="2">
    <source>
        <dbReference type="SAM" id="SignalP"/>
    </source>
</evidence>
<accession>A0ABR4NNU7</accession>
<dbReference type="PANTHER" id="PTHR28156">
    <property type="entry name" value="FAS1 DOMAIN-CONTAINING PROTEIN YDR262W"/>
    <property type="match status" value="1"/>
</dbReference>
<dbReference type="InterPro" id="IPR036378">
    <property type="entry name" value="FAS1_dom_sf"/>
</dbReference>
<evidence type="ECO:0000313" key="5">
    <source>
        <dbReference type="Proteomes" id="UP001623330"/>
    </source>
</evidence>
<dbReference type="PANTHER" id="PTHR28156:SF1">
    <property type="entry name" value="FAS1 DOMAIN-CONTAINING PROTEIN YDR262W"/>
    <property type="match status" value="1"/>
</dbReference>
<dbReference type="Proteomes" id="UP001623330">
    <property type="component" value="Unassembled WGS sequence"/>
</dbReference>
<organism evidence="4 5">
    <name type="scientific">Nakaseomyces bracarensis</name>
    <dbReference type="NCBI Taxonomy" id="273131"/>
    <lineage>
        <taxon>Eukaryota</taxon>
        <taxon>Fungi</taxon>
        <taxon>Dikarya</taxon>
        <taxon>Ascomycota</taxon>
        <taxon>Saccharomycotina</taxon>
        <taxon>Saccharomycetes</taxon>
        <taxon>Saccharomycetales</taxon>
        <taxon>Saccharomycetaceae</taxon>
        <taxon>Nakaseomyces</taxon>
    </lineage>
</organism>
<sequence>MVAVRSLLFVPLVLPVYGKNIVEMITYRDENKRLHKRLAPEEYKGGDFFTDESALRKRDLIEHPPVSLDAYFAIGDDTQSNIDIPNTYLDSQISVLKEVDIFASYSRNDEKVYDMFRDPESDLIVIAPTNEAFTVLSKKPWQFPTDIDDMEERGSSVRDIDNAIHSNIVHFVRSHVVSFQKDVETYKDGTVLLKSDAYRMDYPNKRGGDILLRRNGDTYSIASVNDGIYHPVEGVHLTRNGVILMVHACLSKPNA</sequence>
<reference evidence="4 5" key="1">
    <citation type="submission" date="2024-05" db="EMBL/GenBank/DDBJ databases">
        <title>Long read based assembly of the Candida bracarensis genome reveals expanded adhesin content.</title>
        <authorList>
            <person name="Marcet-Houben M."/>
            <person name="Ksiezopolska E."/>
            <person name="Gabaldon T."/>
        </authorList>
    </citation>
    <scope>NUCLEOTIDE SEQUENCE [LARGE SCALE GENOMIC DNA]</scope>
    <source>
        <strain evidence="4 5">CBM6</strain>
    </source>
</reference>
<keyword evidence="5" id="KW-1185">Reference proteome</keyword>
<feature type="signal peptide" evidence="2">
    <location>
        <begin position="1"/>
        <end position="18"/>
    </location>
</feature>
<comment type="caution">
    <text evidence="4">The sequence shown here is derived from an EMBL/GenBank/DDBJ whole genome shotgun (WGS) entry which is preliminary data.</text>
</comment>
<evidence type="ECO:0000259" key="3">
    <source>
        <dbReference type="PROSITE" id="PS50213"/>
    </source>
</evidence>
<evidence type="ECO:0000256" key="1">
    <source>
        <dbReference type="ARBA" id="ARBA00022729"/>
    </source>
</evidence>
<dbReference type="EMBL" id="JBEVYD010000011">
    <property type="protein sequence ID" value="KAL3229673.1"/>
    <property type="molecule type" value="Genomic_DNA"/>
</dbReference>
<dbReference type="InterPro" id="IPR040200">
    <property type="entry name" value="Mug57-like"/>
</dbReference>
<dbReference type="InterPro" id="IPR000782">
    <property type="entry name" value="FAS1_domain"/>
</dbReference>
<proteinExistence type="predicted"/>
<feature type="chain" id="PRO_5047208602" description="FAS1 domain-containing protein" evidence="2">
    <location>
        <begin position="19"/>
        <end position="255"/>
    </location>
</feature>
<dbReference type="SUPFAM" id="SSF82153">
    <property type="entry name" value="FAS1 domain"/>
    <property type="match status" value="1"/>
</dbReference>
<dbReference type="PROSITE" id="PS50213">
    <property type="entry name" value="FAS1"/>
    <property type="match status" value="1"/>
</dbReference>
<feature type="domain" description="FAS1" evidence="3">
    <location>
        <begin position="86"/>
        <end position="250"/>
    </location>
</feature>
<gene>
    <name evidence="4" type="ORF">RNJ44_01809</name>
</gene>
<evidence type="ECO:0000313" key="4">
    <source>
        <dbReference type="EMBL" id="KAL3229673.1"/>
    </source>
</evidence>
<keyword evidence="1 2" id="KW-0732">Signal</keyword>